<keyword evidence="2" id="KW-1185">Reference proteome</keyword>
<dbReference type="Proteomes" id="UP001168552">
    <property type="component" value="Unassembled WGS sequence"/>
</dbReference>
<gene>
    <name evidence="1" type="ORF">QWY31_10585</name>
</gene>
<comment type="caution">
    <text evidence="1">The sequence shown here is derived from an EMBL/GenBank/DDBJ whole genome shotgun (WGS) entry which is preliminary data.</text>
</comment>
<protein>
    <recommendedName>
        <fullName evidence="3">Lipoprotein</fullName>
    </recommendedName>
</protein>
<organism evidence="1 2">
    <name type="scientific">Shiella aurantiaca</name>
    <dbReference type="NCBI Taxonomy" id="3058365"/>
    <lineage>
        <taxon>Bacteria</taxon>
        <taxon>Pseudomonadati</taxon>
        <taxon>Bacteroidota</taxon>
        <taxon>Cytophagia</taxon>
        <taxon>Cytophagales</taxon>
        <taxon>Shiellaceae</taxon>
        <taxon>Shiella</taxon>
    </lineage>
</organism>
<dbReference type="RefSeq" id="WP_320004487.1">
    <property type="nucleotide sequence ID" value="NZ_JAUHJS010000005.1"/>
</dbReference>
<accession>A0ABT8F7N9</accession>
<evidence type="ECO:0000313" key="1">
    <source>
        <dbReference type="EMBL" id="MDN4165951.1"/>
    </source>
</evidence>
<sequence length="310" mass="35400">MNLRNLLILIGLSTFSLFHACAPKKEEKAKETLVSLSPREIALQDRIQRFFANSPSPIEIITYIYSAELPYTPEYLNSALLYDKYLTTNLKKSLNLGVYLSDLGYTCLYYKPQDAITYLKTCKAMFTELGIMEAFDSSMIIRFERNLDSRDSLISIMREAVSNSNDYLAANERNDIAAMIVTGSWVEGMYMATNSIRGRELEEKSQKVIWKIGEQKATLDSLIAIVDLVNDQGFAQKMHHQLSELKKAFDQVEYIEENVPDQFVDISKVDKVEQVTELTVINDARKVQISLENLDAITDQLEAIRKEMVE</sequence>
<name>A0ABT8F7N9_9BACT</name>
<evidence type="ECO:0000313" key="2">
    <source>
        <dbReference type="Proteomes" id="UP001168552"/>
    </source>
</evidence>
<proteinExistence type="predicted"/>
<reference evidence="1" key="1">
    <citation type="submission" date="2023-06" db="EMBL/GenBank/DDBJ databases">
        <title>Cytophagales bacterium Strain LB-30, isolated from soil.</title>
        <authorList>
            <person name="Liu B."/>
        </authorList>
    </citation>
    <scope>NUCLEOTIDE SEQUENCE</scope>
    <source>
        <strain evidence="1">LB-30</strain>
    </source>
</reference>
<evidence type="ECO:0008006" key="3">
    <source>
        <dbReference type="Google" id="ProtNLM"/>
    </source>
</evidence>
<dbReference type="EMBL" id="JAUHJS010000005">
    <property type="protein sequence ID" value="MDN4165951.1"/>
    <property type="molecule type" value="Genomic_DNA"/>
</dbReference>